<comment type="similarity">
    <text evidence="1 2">Belongs to the dTDP-4-dehydrorhamnose reductase family.</text>
</comment>
<comment type="function">
    <text evidence="2">Catalyzes the reduction of dTDP-6-deoxy-L-lyxo-4-hexulose to yield dTDP-L-rhamnose.</text>
</comment>
<dbReference type="STRING" id="1678840.ATC1_131789"/>
<dbReference type="InterPro" id="IPR005913">
    <property type="entry name" value="dTDP_dehydrorham_reduct"/>
</dbReference>
<dbReference type="InterPro" id="IPR036291">
    <property type="entry name" value="NAD(P)-bd_dom_sf"/>
</dbReference>
<dbReference type="InterPro" id="IPR029903">
    <property type="entry name" value="RmlD-like-bd"/>
</dbReference>
<dbReference type="SUPFAM" id="SSF51735">
    <property type="entry name" value="NAD(P)-binding Rossmann-fold domains"/>
    <property type="match status" value="1"/>
</dbReference>
<reference evidence="4" key="1">
    <citation type="journal article" date="2015" name="Genome Announc.">
        <title>Draft Genome Sequence of Anaerolineae Strain TC1, a Novel Isolate from a Methanogenic Wastewater Treatment System.</title>
        <authorList>
            <person name="Matsuura N."/>
            <person name="Tourlousse D.M."/>
            <person name="Sun L."/>
            <person name="Toyonaga M."/>
            <person name="Kuroda K."/>
            <person name="Ohashi A."/>
            <person name="Cruz R."/>
            <person name="Yamaguchi T."/>
            <person name="Sekiguchi Y."/>
        </authorList>
    </citation>
    <scope>NUCLEOTIDE SEQUENCE [LARGE SCALE GENOMIC DNA]</scope>
    <source>
        <strain evidence="4">TC1</strain>
    </source>
</reference>
<keyword evidence="2" id="KW-0560">Oxidoreductase</keyword>
<keyword evidence="5" id="KW-1185">Reference proteome</keyword>
<dbReference type="Pfam" id="PF04321">
    <property type="entry name" value="RmlD_sub_bind"/>
    <property type="match status" value="1"/>
</dbReference>
<dbReference type="EMBL" id="DF968181">
    <property type="protein sequence ID" value="GAP41793.1"/>
    <property type="molecule type" value="Genomic_DNA"/>
</dbReference>
<dbReference type="PANTHER" id="PTHR10491:SF4">
    <property type="entry name" value="METHIONINE ADENOSYLTRANSFERASE 2 SUBUNIT BETA"/>
    <property type="match status" value="1"/>
</dbReference>
<organism evidence="4">
    <name type="scientific">Flexilinea flocculi</name>
    <dbReference type="NCBI Taxonomy" id="1678840"/>
    <lineage>
        <taxon>Bacteria</taxon>
        <taxon>Bacillati</taxon>
        <taxon>Chloroflexota</taxon>
        <taxon>Anaerolineae</taxon>
        <taxon>Anaerolineales</taxon>
        <taxon>Anaerolineaceae</taxon>
        <taxon>Flexilinea</taxon>
    </lineage>
</organism>
<dbReference type="AlphaFoldDB" id="A0A0S7BWB5"/>
<evidence type="ECO:0000313" key="4">
    <source>
        <dbReference type="EMBL" id="GAP41793.1"/>
    </source>
</evidence>
<protein>
    <recommendedName>
        <fullName evidence="2">dTDP-4-dehydrorhamnose reductase</fullName>
        <ecNumber evidence="2">1.1.1.133</ecNumber>
    </recommendedName>
</protein>
<evidence type="ECO:0000259" key="3">
    <source>
        <dbReference type="Pfam" id="PF04321"/>
    </source>
</evidence>
<evidence type="ECO:0000256" key="1">
    <source>
        <dbReference type="ARBA" id="ARBA00010944"/>
    </source>
</evidence>
<dbReference type="UniPathway" id="UPA00124"/>
<dbReference type="RefSeq" id="WP_062283746.1">
    <property type="nucleotide sequence ID" value="NZ_DF968181.1"/>
</dbReference>
<evidence type="ECO:0000313" key="5">
    <source>
        <dbReference type="Proteomes" id="UP000053370"/>
    </source>
</evidence>
<dbReference type="OrthoDB" id="9803892at2"/>
<sequence>MNLLHHNSSSDSPESKPRLLVTGASGLLGLNLAVQLKDAYHVIGVYNKKQLQQVPFDLIQGDFFIEGTAERMIAEARPDAIIHCAAMANIDACEKNPLMARQINGEIPGEIASLARKHKIRLIHISTDAVFDGLDCGEEGYHEEDQTNPINVYAQTKLLGEQNVLDQNPEALVARVNFYGWSVTQSRSLGEIFFHNLAEKKTMMGFTDVFFCTLYVQNMVRILDQLIQMDASGLYHVFSSDFQSKYDFGVSIARRFGLDASLISPVSWKDSGLTAKRSPNLIMNTDKLHRLLGENLPTQKDCLEDFYQAYQDGLPELLKQIGLQ</sequence>
<keyword evidence="2" id="KW-0521">NADP</keyword>
<name>A0A0S7BWB5_9CHLR</name>
<dbReference type="CDD" id="cd05254">
    <property type="entry name" value="dTDP_HR_like_SDR_e"/>
    <property type="match status" value="1"/>
</dbReference>
<comment type="pathway">
    <text evidence="2">Carbohydrate biosynthesis; dTDP-L-rhamnose biosynthesis.</text>
</comment>
<dbReference type="EC" id="1.1.1.133" evidence="2"/>
<dbReference type="Proteomes" id="UP000053370">
    <property type="component" value="Unassembled WGS sequence"/>
</dbReference>
<feature type="domain" description="RmlD-like substrate binding" evidence="3">
    <location>
        <begin position="18"/>
        <end position="310"/>
    </location>
</feature>
<dbReference type="GO" id="GO:0008831">
    <property type="term" value="F:dTDP-4-dehydrorhamnose reductase activity"/>
    <property type="evidence" value="ECO:0007669"/>
    <property type="project" value="UniProtKB-EC"/>
</dbReference>
<proteinExistence type="inferred from homology"/>
<evidence type="ECO:0000256" key="2">
    <source>
        <dbReference type="RuleBase" id="RU364082"/>
    </source>
</evidence>
<accession>A0A0S7BWB5</accession>
<dbReference type="PANTHER" id="PTHR10491">
    <property type="entry name" value="DTDP-4-DEHYDRORHAMNOSE REDUCTASE"/>
    <property type="match status" value="1"/>
</dbReference>
<dbReference type="GO" id="GO:0019305">
    <property type="term" value="P:dTDP-rhamnose biosynthetic process"/>
    <property type="evidence" value="ECO:0007669"/>
    <property type="project" value="UniProtKB-UniPathway"/>
</dbReference>
<dbReference type="Gene3D" id="3.40.50.720">
    <property type="entry name" value="NAD(P)-binding Rossmann-like Domain"/>
    <property type="match status" value="1"/>
</dbReference>
<gene>
    <name evidence="4" type="ORF">ATC1_131789</name>
</gene>